<gene>
    <name evidence="6" type="ORF">GQN54_10625</name>
</gene>
<feature type="transmembrane region" description="Helical" evidence="3">
    <location>
        <begin position="65"/>
        <end position="82"/>
    </location>
</feature>
<dbReference type="Pfam" id="PF13439">
    <property type="entry name" value="Glyco_transf_4"/>
    <property type="match status" value="1"/>
</dbReference>
<sequence length="360" mass="41557">MAKNRYVIVSVTNDLCTDQRVAKVCQFLVDQGYRVTLVGRNLPSSWELKVPYATKRFNLIFNKGPLFYINYSVSLFFYLLWARRSILLSNDLDTLFPNFIISKLKQVPLVYDSHEYFTEVPELINRPFVQRVWESIEKAIVPQLKLCYTVSGAIAEAYEKKYGVQFRLVRNLPKEREVEIMEKKNRIIYQGALNVGRGLEYLIESMQFVEGELIIAGAGDIEERLRMMVNHFALGNKVRFVGRLNASDLFELTKTAKIGVSLEEELGLNYTYALPNKLFDYIQARVPVLVSSLPEMKKVTQQYGIGEIINSHDPKVIGDALNRMLASNHYQKWVENCDQAARILNWENEQTVLKEIFSSL</sequence>
<dbReference type="RefSeq" id="WP_160633529.1">
    <property type="nucleotide sequence ID" value="NZ_WWNE01000008.1"/>
</dbReference>
<dbReference type="AlphaFoldDB" id="A0A6N9NL41"/>
<protein>
    <submittedName>
        <fullName evidence="6">Glycosyltransferase</fullName>
    </submittedName>
</protein>
<dbReference type="Pfam" id="PF00534">
    <property type="entry name" value="Glycos_transf_1"/>
    <property type="match status" value="1"/>
</dbReference>
<dbReference type="InterPro" id="IPR001296">
    <property type="entry name" value="Glyco_trans_1"/>
</dbReference>
<organism evidence="6 7">
    <name type="scientific">Acidiluteibacter ferrifornacis</name>
    <dbReference type="NCBI Taxonomy" id="2692424"/>
    <lineage>
        <taxon>Bacteria</taxon>
        <taxon>Pseudomonadati</taxon>
        <taxon>Bacteroidota</taxon>
        <taxon>Flavobacteriia</taxon>
        <taxon>Flavobacteriales</taxon>
        <taxon>Cryomorphaceae</taxon>
        <taxon>Acidiluteibacter</taxon>
    </lineage>
</organism>
<evidence type="ECO:0000259" key="4">
    <source>
        <dbReference type="Pfam" id="PF00534"/>
    </source>
</evidence>
<reference evidence="6 7" key="1">
    <citation type="submission" date="2019-12" db="EMBL/GenBank/DDBJ databases">
        <authorList>
            <person name="Zhao J."/>
        </authorList>
    </citation>
    <scope>NUCLEOTIDE SEQUENCE [LARGE SCALE GENOMIC DNA]</scope>
    <source>
        <strain evidence="6 7">S-15</strain>
    </source>
</reference>
<dbReference type="Gene3D" id="3.40.50.2000">
    <property type="entry name" value="Glycogen Phosphorylase B"/>
    <property type="match status" value="2"/>
</dbReference>
<feature type="domain" description="Glycosyltransferase subfamily 4-like N-terminal" evidence="5">
    <location>
        <begin position="21"/>
        <end position="166"/>
    </location>
</feature>
<dbReference type="EMBL" id="WWNE01000008">
    <property type="protein sequence ID" value="NBG66572.1"/>
    <property type="molecule type" value="Genomic_DNA"/>
</dbReference>
<keyword evidence="3" id="KW-0812">Transmembrane</keyword>
<keyword evidence="3" id="KW-0472">Membrane</keyword>
<evidence type="ECO:0000256" key="3">
    <source>
        <dbReference type="SAM" id="Phobius"/>
    </source>
</evidence>
<feature type="domain" description="Glycosyl transferase family 1" evidence="4">
    <location>
        <begin position="176"/>
        <end position="336"/>
    </location>
</feature>
<evidence type="ECO:0000256" key="2">
    <source>
        <dbReference type="ARBA" id="ARBA00022679"/>
    </source>
</evidence>
<dbReference type="Proteomes" id="UP000470771">
    <property type="component" value="Unassembled WGS sequence"/>
</dbReference>
<keyword evidence="3" id="KW-1133">Transmembrane helix</keyword>
<dbReference type="PANTHER" id="PTHR12526">
    <property type="entry name" value="GLYCOSYLTRANSFERASE"/>
    <property type="match status" value="1"/>
</dbReference>
<proteinExistence type="predicted"/>
<dbReference type="PANTHER" id="PTHR12526:SF629">
    <property type="entry name" value="TEICHURONIC ACID BIOSYNTHESIS GLYCOSYLTRANSFERASE TUAH-RELATED"/>
    <property type="match status" value="1"/>
</dbReference>
<comment type="caution">
    <text evidence="6">The sequence shown here is derived from an EMBL/GenBank/DDBJ whole genome shotgun (WGS) entry which is preliminary data.</text>
</comment>
<dbReference type="SUPFAM" id="SSF53756">
    <property type="entry name" value="UDP-Glycosyltransferase/glycogen phosphorylase"/>
    <property type="match status" value="1"/>
</dbReference>
<keyword evidence="7" id="KW-1185">Reference proteome</keyword>
<evidence type="ECO:0000313" key="7">
    <source>
        <dbReference type="Proteomes" id="UP000470771"/>
    </source>
</evidence>
<evidence type="ECO:0000259" key="5">
    <source>
        <dbReference type="Pfam" id="PF13439"/>
    </source>
</evidence>
<evidence type="ECO:0000313" key="6">
    <source>
        <dbReference type="EMBL" id="NBG66572.1"/>
    </source>
</evidence>
<keyword evidence="2 6" id="KW-0808">Transferase</keyword>
<dbReference type="GO" id="GO:0016757">
    <property type="term" value="F:glycosyltransferase activity"/>
    <property type="evidence" value="ECO:0007669"/>
    <property type="project" value="UniProtKB-KW"/>
</dbReference>
<name>A0A6N9NL41_9FLAO</name>
<evidence type="ECO:0000256" key="1">
    <source>
        <dbReference type="ARBA" id="ARBA00022676"/>
    </source>
</evidence>
<dbReference type="InterPro" id="IPR028098">
    <property type="entry name" value="Glyco_trans_4-like_N"/>
</dbReference>
<accession>A0A6N9NL41</accession>
<keyword evidence="1" id="KW-0328">Glycosyltransferase</keyword>